<organism evidence="1 2">
    <name type="scientific">Bacillus phage Baseball_field</name>
    <dbReference type="NCBI Taxonomy" id="2756144"/>
    <lineage>
        <taxon>Viruses</taxon>
        <taxon>Duplodnaviria</taxon>
        <taxon>Heunggongvirae</taxon>
        <taxon>Uroviricota</taxon>
        <taxon>Caudoviricetes</taxon>
        <taxon>Salasmaviridae</taxon>
        <taxon>Northropvirinae</taxon>
        <taxon>Claudivirus</taxon>
        <taxon>Claudivirus baseballfield</taxon>
    </lineage>
</organism>
<evidence type="ECO:0000313" key="1">
    <source>
        <dbReference type="EMBL" id="QOC56880.1"/>
    </source>
</evidence>
<name>A0A7L7SL37_9CAUD</name>
<accession>A0A7L7SL37</accession>
<protein>
    <submittedName>
        <fullName evidence="1">Uncharacterized protein</fullName>
    </submittedName>
</protein>
<sequence>MIIMGVAIDMTGKKYNRLTCIEKLEERQKGHIMWRFKCDCGKVITARGGDVRQGKTVSCGCRTIEIGKNNKGKSNEERRKKALSK</sequence>
<evidence type="ECO:0000313" key="2">
    <source>
        <dbReference type="Proteomes" id="UP000516716"/>
    </source>
</evidence>
<dbReference type="KEGG" id="vg:65132115"/>
<reference evidence="1 2" key="1">
    <citation type="submission" date="2020-07" db="EMBL/GenBank/DDBJ databases">
        <authorList>
            <person name="Greguske E."/>
        </authorList>
    </citation>
    <scope>NUCLEOTIDE SEQUENCE [LARGE SCALE GENOMIC DNA]</scope>
</reference>
<dbReference type="Proteomes" id="UP000516716">
    <property type="component" value="Segment"/>
</dbReference>
<keyword evidence="2" id="KW-1185">Reference proteome</keyword>
<proteinExistence type="predicted"/>
<dbReference type="EMBL" id="MT777452">
    <property type="protein sequence ID" value="QOC56880.1"/>
    <property type="molecule type" value="Genomic_DNA"/>
</dbReference>
<dbReference type="RefSeq" id="YP_010113583.1">
    <property type="nucleotide sequence ID" value="NC_055905.1"/>
</dbReference>
<dbReference type="GeneID" id="65132115"/>